<dbReference type="InterPro" id="IPR036250">
    <property type="entry name" value="AcylCo_DH-like_C"/>
</dbReference>
<dbReference type="RefSeq" id="WP_145147556.1">
    <property type="nucleotide sequence ID" value="NZ_VNIM01000004.1"/>
</dbReference>
<keyword evidence="4 5" id="KW-0274">FAD</keyword>
<dbReference type="EMBL" id="VNIM01000004">
    <property type="protein sequence ID" value="TVV77105.1"/>
    <property type="molecule type" value="Genomic_DNA"/>
</dbReference>
<feature type="domain" description="Acyl-CoA dehydrogenase/oxidase C-terminal" evidence="6">
    <location>
        <begin position="236"/>
        <end position="381"/>
    </location>
</feature>
<dbReference type="GO" id="GO:0003995">
    <property type="term" value="F:acyl-CoA dehydrogenase activity"/>
    <property type="evidence" value="ECO:0007669"/>
    <property type="project" value="InterPro"/>
</dbReference>
<dbReference type="Pfam" id="PF02770">
    <property type="entry name" value="Acyl-CoA_dh_M"/>
    <property type="match status" value="1"/>
</dbReference>
<keyword evidence="3 5" id="KW-0285">Flavoprotein</keyword>
<dbReference type="Gene3D" id="1.10.540.10">
    <property type="entry name" value="Acyl-CoA dehydrogenase/oxidase, N-terminal domain"/>
    <property type="match status" value="1"/>
</dbReference>
<name>A0A558RCC5_9SPHN</name>
<dbReference type="PANTHER" id="PTHR43884">
    <property type="entry name" value="ACYL-COA DEHYDROGENASE"/>
    <property type="match status" value="1"/>
</dbReference>
<dbReference type="Pfam" id="PF00441">
    <property type="entry name" value="Acyl-CoA_dh_1"/>
    <property type="match status" value="1"/>
</dbReference>
<dbReference type="Proteomes" id="UP000318681">
    <property type="component" value="Unassembled WGS sequence"/>
</dbReference>
<feature type="domain" description="Acyl-CoA oxidase/dehydrogenase middle" evidence="7">
    <location>
        <begin position="124"/>
        <end position="220"/>
    </location>
</feature>
<comment type="caution">
    <text evidence="9">The sequence shown here is derived from an EMBL/GenBank/DDBJ whole genome shotgun (WGS) entry which is preliminary data.</text>
</comment>
<evidence type="ECO:0000256" key="3">
    <source>
        <dbReference type="ARBA" id="ARBA00022630"/>
    </source>
</evidence>
<reference evidence="9 10" key="1">
    <citation type="submission" date="2019-07" db="EMBL/GenBank/DDBJ databases">
        <title>Sphingomonas solaris sp. nov., isolated from a solar panel from Boston, Massachusetts.</title>
        <authorList>
            <person name="Tanner K."/>
            <person name="Pascual J."/>
            <person name="Mancuso C."/>
            <person name="Pereto J."/>
            <person name="Khalil A."/>
            <person name="Vilanova C."/>
        </authorList>
    </citation>
    <scope>NUCLEOTIDE SEQUENCE [LARGE SCALE GENOMIC DNA]</scope>
    <source>
        <strain evidence="9 10">R4DWN</strain>
    </source>
</reference>
<feature type="domain" description="Acyl-CoA dehydrogenase/oxidase N-terminal" evidence="8">
    <location>
        <begin position="7"/>
        <end position="120"/>
    </location>
</feature>
<evidence type="ECO:0000256" key="5">
    <source>
        <dbReference type="RuleBase" id="RU362125"/>
    </source>
</evidence>
<evidence type="ECO:0000259" key="8">
    <source>
        <dbReference type="Pfam" id="PF02771"/>
    </source>
</evidence>
<keyword evidence="5" id="KW-0560">Oxidoreductase</keyword>
<protein>
    <submittedName>
        <fullName evidence="9">Acyl-CoA dehydrogenase</fullName>
    </submittedName>
</protein>
<evidence type="ECO:0000256" key="1">
    <source>
        <dbReference type="ARBA" id="ARBA00001974"/>
    </source>
</evidence>
<organism evidence="9 10">
    <name type="scientific">Alterirhizorhabdus solaris</name>
    <dbReference type="NCBI Taxonomy" id="2529389"/>
    <lineage>
        <taxon>Bacteria</taxon>
        <taxon>Pseudomonadati</taxon>
        <taxon>Pseudomonadota</taxon>
        <taxon>Alphaproteobacteria</taxon>
        <taxon>Sphingomonadales</taxon>
        <taxon>Rhizorhabdaceae</taxon>
        <taxon>Alterirhizorhabdus</taxon>
    </lineage>
</organism>
<keyword evidence="10" id="KW-1185">Reference proteome</keyword>
<dbReference type="InterPro" id="IPR046373">
    <property type="entry name" value="Acyl-CoA_Oxase/DH_mid-dom_sf"/>
</dbReference>
<dbReference type="CDD" id="cd00567">
    <property type="entry name" value="ACAD"/>
    <property type="match status" value="1"/>
</dbReference>
<comment type="cofactor">
    <cofactor evidence="1 5">
        <name>FAD</name>
        <dbReference type="ChEBI" id="CHEBI:57692"/>
    </cofactor>
</comment>
<dbReference type="AlphaFoldDB" id="A0A558RCC5"/>
<dbReference type="Gene3D" id="2.40.110.10">
    <property type="entry name" value="Butyryl-CoA Dehydrogenase, subunit A, domain 2"/>
    <property type="match status" value="1"/>
</dbReference>
<sequence>MDFELPEEYRAFRDTVRRWVDKEAPKDWARALEKDEHNYPFALWDKFTEAGFHGVGISEAYDGQGGDVVMQMLLARELARSLGGLAWIWGITSFAGSKSIGLYGSAEQKREFLPRIATGQLKAAIAFTEPGGGTDLVGAMATTAERVDGGWVLNGEKIWSSSAHVADYLLVIARSDRTAEKKHQGLTLFWVPTTTAGVNITPLAKLGMRSMGSCSVHFDSAFVPDTLVLGEPHKAWYMLLPTLNNERIMVGAFCLGVIDGVLEDAVDYMKQRKAFGGVIGRFQSLQHYAADIATMQKTTELMLHYCADKQSRGENVGVEANMLKLMASENANAAADMGIQIMGGMGYSAETDMQRYWRDSRLWRIGPITNEMVRNGIAESLSLPRSF</sequence>
<dbReference type="InterPro" id="IPR006091">
    <property type="entry name" value="Acyl-CoA_Oxase/DH_mid-dom"/>
</dbReference>
<evidence type="ECO:0000259" key="6">
    <source>
        <dbReference type="Pfam" id="PF00441"/>
    </source>
</evidence>
<dbReference type="OrthoDB" id="9780544at2"/>
<dbReference type="GO" id="GO:0050660">
    <property type="term" value="F:flavin adenine dinucleotide binding"/>
    <property type="evidence" value="ECO:0007669"/>
    <property type="project" value="InterPro"/>
</dbReference>
<dbReference type="Pfam" id="PF02771">
    <property type="entry name" value="Acyl-CoA_dh_N"/>
    <property type="match status" value="1"/>
</dbReference>
<gene>
    <name evidence="9" type="ORF">FOY91_01895</name>
</gene>
<dbReference type="SUPFAM" id="SSF56645">
    <property type="entry name" value="Acyl-CoA dehydrogenase NM domain-like"/>
    <property type="match status" value="1"/>
</dbReference>
<dbReference type="PIRSF" id="PIRSF016578">
    <property type="entry name" value="HsaA"/>
    <property type="match status" value="1"/>
</dbReference>
<dbReference type="InterPro" id="IPR009075">
    <property type="entry name" value="AcylCo_DH/oxidase_C"/>
</dbReference>
<comment type="similarity">
    <text evidence="2 5">Belongs to the acyl-CoA dehydrogenase family.</text>
</comment>
<dbReference type="InterPro" id="IPR037069">
    <property type="entry name" value="AcylCoA_DH/ox_N_sf"/>
</dbReference>
<proteinExistence type="inferred from homology"/>
<evidence type="ECO:0000256" key="2">
    <source>
        <dbReference type="ARBA" id="ARBA00009347"/>
    </source>
</evidence>
<dbReference type="PROSITE" id="PS00073">
    <property type="entry name" value="ACYL_COA_DH_2"/>
    <property type="match status" value="1"/>
</dbReference>
<evidence type="ECO:0000313" key="9">
    <source>
        <dbReference type="EMBL" id="TVV77105.1"/>
    </source>
</evidence>
<accession>A0A558RCC5</accession>
<dbReference type="Gene3D" id="1.20.140.10">
    <property type="entry name" value="Butyryl-CoA Dehydrogenase, subunit A, domain 3"/>
    <property type="match status" value="1"/>
</dbReference>
<dbReference type="PANTHER" id="PTHR43884:SF12">
    <property type="entry name" value="ISOVALERYL-COA DEHYDROGENASE, MITOCHONDRIAL-RELATED"/>
    <property type="match status" value="1"/>
</dbReference>
<dbReference type="InterPro" id="IPR009100">
    <property type="entry name" value="AcylCoA_DH/oxidase_NM_dom_sf"/>
</dbReference>
<dbReference type="InterPro" id="IPR006089">
    <property type="entry name" value="Acyl-CoA_DH_CS"/>
</dbReference>
<evidence type="ECO:0000256" key="4">
    <source>
        <dbReference type="ARBA" id="ARBA00022827"/>
    </source>
</evidence>
<evidence type="ECO:0000259" key="7">
    <source>
        <dbReference type="Pfam" id="PF02770"/>
    </source>
</evidence>
<evidence type="ECO:0000313" key="10">
    <source>
        <dbReference type="Proteomes" id="UP000318681"/>
    </source>
</evidence>
<dbReference type="InterPro" id="IPR013786">
    <property type="entry name" value="AcylCoA_DH/ox_N"/>
</dbReference>
<dbReference type="SUPFAM" id="SSF47203">
    <property type="entry name" value="Acyl-CoA dehydrogenase C-terminal domain-like"/>
    <property type="match status" value="1"/>
</dbReference>